<evidence type="ECO:0000313" key="2">
    <source>
        <dbReference type="EMBL" id="PLW12433.1"/>
    </source>
</evidence>
<sequence>MSLFLNQHSEGTPHPHRVPSATPRTNRRRLSSPSEEEPNPQRQCSRDSDSDLEEDPFSILQQAKDNHRHSLPENDQDIDPDLAPAGQSTSRPLARFMEMIGVDADEHINTAPMELQTLFRTGRNDDRYFGAVTGAPELVVRPLSGWNAQGVYSELSESSRRVQQLRLSQSEAEPSSGRSYARRPVQGRKVL</sequence>
<gene>
    <name evidence="2" type="ORF">PCANC_19156</name>
</gene>
<feature type="compositionally biased region" description="Polar residues" evidence="1">
    <location>
        <begin position="165"/>
        <end position="178"/>
    </location>
</feature>
<reference evidence="2 3" key="1">
    <citation type="submission" date="2017-11" db="EMBL/GenBank/DDBJ databases">
        <title>De novo assembly and phasing of dikaryotic genomes from two isolates of Puccinia coronata f. sp. avenae, the causal agent of oat crown rust.</title>
        <authorList>
            <person name="Miller M.E."/>
            <person name="Zhang Y."/>
            <person name="Omidvar V."/>
            <person name="Sperschneider J."/>
            <person name="Schwessinger B."/>
            <person name="Raley C."/>
            <person name="Palmer J.M."/>
            <person name="Garnica D."/>
            <person name="Upadhyaya N."/>
            <person name="Rathjen J."/>
            <person name="Taylor J.M."/>
            <person name="Park R.F."/>
            <person name="Dodds P.N."/>
            <person name="Hirsch C.D."/>
            <person name="Kianian S.F."/>
            <person name="Figueroa M."/>
        </authorList>
    </citation>
    <scope>NUCLEOTIDE SEQUENCE [LARGE SCALE GENOMIC DNA]</scope>
    <source>
        <strain evidence="2">12NC29</strain>
    </source>
</reference>
<evidence type="ECO:0000313" key="3">
    <source>
        <dbReference type="Proteomes" id="UP000235388"/>
    </source>
</evidence>
<keyword evidence="3" id="KW-1185">Reference proteome</keyword>
<feature type="compositionally biased region" description="Polar residues" evidence="1">
    <location>
        <begin position="1"/>
        <end position="10"/>
    </location>
</feature>
<dbReference type="Proteomes" id="UP000235388">
    <property type="component" value="Unassembled WGS sequence"/>
</dbReference>
<name>A0A2N5SGS4_9BASI</name>
<comment type="caution">
    <text evidence="2">The sequence shown here is derived from an EMBL/GenBank/DDBJ whole genome shotgun (WGS) entry which is preliminary data.</text>
</comment>
<organism evidence="2 3">
    <name type="scientific">Puccinia coronata f. sp. avenae</name>
    <dbReference type="NCBI Taxonomy" id="200324"/>
    <lineage>
        <taxon>Eukaryota</taxon>
        <taxon>Fungi</taxon>
        <taxon>Dikarya</taxon>
        <taxon>Basidiomycota</taxon>
        <taxon>Pucciniomycotina</taxon>
        <taxon>Pucciniomycetes</taxon>
        <taxon>Pucciniales</taxon>
        <taxon>Pucciniaceae</taxon>
        <taxon>Puccinia</taxon>
    </lineage>
</organism>
<evidence type="ECO:0000256" key="1">
    <source>
        <dbReference type="SAM" id="MobiDB-lite"/>
    </source>
</evidence>
<dbReference type="AlphaFoldDB" id="A0A2N5SGS4"/>
<proteinExistence type="predicted"/>
<feature type="region of interest" description="Disordered" evidence="1">
    <location>
        <begin position="1"/>
        <end position="91"/>
    </location>
</feature>
<accession>A0A2N5SGS4</accession>
<dbReference type="EMBL" id="PGCJ01000982">
    <property type="protein sequence ID" value="PLW12433.1"/>
    <property type="molecule type" value="Genomic_DNA"/>
</dbReference>
<dbReference type="STRING" id="200324.A0A2N5SGS4"/>
<protein>
    <submittedName>
        <fullName evidence="2">Uncharacterized protein</fullName>
    </submittedName>
</protein>
<feature type="region of interest" description="Disordered" evidence="1">
    <location>
        <begin position="165"/>
        <end position="191"/>
    </location>
</feature>